<keyword evidence="2" id="KW-1185">Reference proteome</keyword>
<protein>
    <submittedName>
        <fullName evidence="1">Uncharacterized protein</fullName>
    </submittedName>
</protein>
<accession>A0A514TUZ2</accession>
<dbReference type="EMBL" id="MN032614">
    <property type="protein sequence ID" value="QDJ96845.1"/>
    <property type="molecule type" value="Genomic_DNA"/>
</dbReference>
<name>A0A514TUZ2_9CAUD</name>
<reference evidence="1" key="1">
    <citation type="submission" date="2019-06" db="EMBL/GenBank/DDBJ databases">
        <title>Complete genome sequence of Aeromonas hydrophila bacteriophage PS1.</title>
        <authorList>
            <person name="Rai S."/>
            <person name="Tyagi A."/>
            <person name="Kumar N."/>
            <person name="Singh N."/>
        </authorList>
    </citation>
    <scope>NUCLEOTIDE SEQUENCE [LARGE SCALE GENOMIC DNA]</scope>
</reference>
<dbReference type="Proteomes" id="UP000317703">
    <property type="component" value="Segment"/>
</dbReference>
<proteinExistence type="predicted"/>
<gene>
    <name evidence="1" type="ORF">PS1_0086</name>
</gene>
<evidence type="ECO:0000313" key="2">
    <source>
        <dbReference type="Proteomes" id="UP000317703"/>
    </source>
</evidence>
<organism evidence="1 2">
    <name type="scientific">Aeromonas phage PS1</name>
    <dbReference type="NCBI Taxonomy" id="2591406"/>
    <lineage>
        <taxon>Viruses</taxon>
        <taxon>Duplodnaviria</taxon>
        <taxon>Heunggongvirae</taxon>
        <taxon>Uroviricota</taxon>
        <taxon>Caudoviricetes</taxon>
        <taxon>Chimalliviridae</taxon>
        <taxon>Ferozepurvirus</taxon>
        <taxon>Ferozepurvirus PS1</taxon>
    </lineage>
</organism>
<evidence type="ECO:0000313" key="1">
    <source>
        <dbReference type="EMBL" id="QDJ96845.1"/>
    </source>
</evidence>
<sequence>MNEQYLTEKQLTDVLINNVVETQTRVHQGIDLNFNSWDEIVEVSKETACLGKYTNLAGALAGVAASVAIELTREGGSVATASVAAGVGGGLIFANREGIMGFQNGALSVVGGLGLLGLTQVAARIVGPVAPNKVEEAQEYVG</sequence>